<dbReference type="InterPro" id="IPR029071">
    <property type="entry name" value="Ubiquitin-like_domsf"/>
</dbReference>
<keyword evidence="1" id="KW-1133">Transmembrane helix</keyword>
<dbReference type="PROSITE" id="PS50053">
    <property type="entry name" value="UBIQUITIN_2"/>
    <property type="match status" value="1"/>
</dbReference>
<evidence type="ECO:0000313" key="4">
    <source>
        <dbReference type="EMBL" id="SVP90263.1"/>
    </source>
</evidence>
<evidence type="ECO:0000256" key="1">
    <source>
        <dbReference type="SAM" id="Phobius"/>
    </source>
</evidence>
<name>A0A3B0MHU5_THEAN</name>
<evidence type="ECO:0000259" key="2">
    <source>
        <dbReference type="PROSITE" id="PS50053"/>
    </source>
</evidence>
<proteinExistence type="predicted"/>
<dbReference type="AlphaFoldDB" id="A0A3B0MHU5"/>
<organism evidence="3">
    <name type="scientific">Theileria annulata</name>
    <dbReference type="NCBI Taxonomy" id="5874"/>
    <lineage>
        <taxon>Eukaryota</taxon>
        <taxon>Sar</taxon>
        <taxon>Alveolata</taxon>
        <taxon>Apicomplexa</taxon>
        <taxon>Aconoidasida</taxon>
        <taxon>Piroplasmida</taxon>
        <taxon>Theileriidae</taxon>
        <taxon>Theileria</taxon>
    </lineage>
</organism>
<feature type="domain" description="Ubiquitin-like" evidence="2">
    <location>
        <begin position="6"/>
        <end position="66"/>
    </location>
</feature>
<gene>
    <name evidence="3" type="ORF">TAT_000097400</name>
    <name evidence="4" type="ORF">TAV_000096800</name>
</gene>
<dbReference type="SUPFAM" id="SSF54236">
    <property type="entry name" value="Ubiquitin-like"/>
    <property type="match status" value="1"/>
</dbReference>
<dbReference type="EMBL" id="UIVS01000001">
    <property type="protein sequence ID" value="SVP90263.1"/>
    <property type="molecule type" value="Genomic_DNA"/>
</dbReference>
<keyword evidence="1" id="KW-0812">Transmembrane</keyword>
<dbReference type="Gene3D" id="3.10.20.90">
    <property type="entry name" value="Phosphatidylinositol 3-kinase Catalytic Subunit, Chain A, domain 1"/>
    <property type="match status" value="1"/>
</dbReference>
<accession>A0A3B0MHU5</accession>
<sequence>MDNVNIKLLVNHYDREFKVQNINFPPETNVKSIKDKLLESETFKECNIRVIYRGLLLSDEKVLKSLPGFSSEELILTVFITKPNVTAPTNNSQRNEIWKWSTSAWIAIIATLWCYKFKFKRSFKNFSVLILYLTTFFCLYTLFSRLIRGSRTRSSSSS</sequence>
<protein>
    <submittedName>
        <fullName evidence="3">Ubiquitin family, putative</fullName>
    </submittedName>
</protein>
<dbReference type="InterPro" id="IPR000626">
    <property type="entry name" value="Ubiquitin-like_dom"/>
</dbReference>
<dbReference type="EMBL" id="UIVT01000001">
    <property type="protein sequence ID" value="SVP89122.1"/>
    <property type="molecule type" value="Genomic_DNA"/>
</dbReference>
<keyword evidence="1" id="KW-0472">Membrane</keyword>
<dbReference type="Pfam" id="PF00240">
    <property type="entry name" value="ubiquitin"/>
    <property type="match status" value="1"/>
</dbReference>
<reference evidence="3" key="1">
    <citation type="submission" date="2018-07" db="EMBL/GenBank/DDBJ databases">
        <authorList>
            <person name="Quirk P.G."/>
            <person name="Krulwich T.A."/>
        </authorList>
    </citation>
    <scope>NUCLEOTIDE SEQUENCE</scope>
    <source>
        <strain evidence="3">Anand</strain>
    </source>
</reference>
<feature type="transmembrane region" description="Helical" evidence="1">
    <location>
        <begin position="127"/>
        <end position="147"/>
    </location>
</feature>
<evidence type="ECO:0000313" key="3">
    <source>
        <dbReference type="EMBL" id="SVP89122.1"/>
    </source>
</evidence>